<dbReference type="KEGG" id="alm:AO498_07490"/>
<feature type="chain" id="PRO_5007494462" description="DUF4440 domain-containing protein" evidence="1">
    <location>
        <begin position="21"/>
        <end position="142"/>
    </location>
</feature>
<evidence type="ECO:0000313" key="4">
    <source>
        <dbReference type="Proteomes" id="UP000073816"/>
    </source>
</evidence>
<organism evidence="3 4">
    <name type="scientific">Algoriphagus sanaruensis</name>
    <dbReference type="NCBI Taxonomy" id="1727163"/>
    <lineage>
        <taxon>Bacteria</taxon>
        <taxon>Pseudomonadati</taxon>
        <taxon>Bacteroidota</taxon>
        <taxon>Cytophagia</taxon>
        <taxon>Cytophagales</taxon>
        <taxon>Cyclobacteriaceae</taxon>
        <taxon>Algoriphagus</taxon>
    </lineage>
</organism>
<dbReference type="AlphaFoldDB" id="A0A142EMA0"/>
<keyword evidence="1" id="KW-0732">Signal</keyword>
<dbReference type="Pfam" id="PF14534">
    <property type="entry name" value="DUF4440"/>
    <property type="match status" value="1"/>
</dbReference>
<dbReference type="PATRIC" id="fig|1727163.4.peg.1556"/>
<protein>
    <recommendedName>
        <fullName evidence="2">DUF4440 domain-containing protein</fullName>
    </recommendedName>
</protein>
<dbReference type="InterPro" id="IPR032710">
    <property type="entry name" value="NTF2-like_dom_sf"/>
</dbReference>
<evidence type="ECO:0000313" key="3">
    <source>
        <dbReference type="EMBL" id="AMQ56255.1"/>
    </source>
</evidence>
<dbReference type="InterPro" id="IPR027843">
    <property type="entry name" value="DUF4440"/>
</dbReference>
<feature type="domain" description="DUF4440" evidence="2">
    <location>
        <begin position="28"/>
        <end position="133"/>
    </location>
</feature>
<dbReference type="Proteomes" id="UP000073816">
    <property type="component" value="Chromosome"/>
</dbReference>
<dbReference type="OrthoDB" id="5383110at2"/>
<dbReference type="STRING" id="1727163.AO498_07490"/>
<accession>A0A142EMA0</accession>
<name>A0A142EMA0_9BACT</name>
<sequence>MKKTLTLILITSLWTSLAFGQTDQEVVSAVENFRTALLNEDVKTLESLTSTSLDYGHSGGQIENQAEFLAVFSGKKADYQVWDMSNLEVSMYDKNMAIVRHEVTGSILSNGNPVSLHLGVMMIWVKENGNWKLLARQAFKMS</sequence>
<dbReference type="EMBL" id="CP012836">
    <property type="protein sequence ID" value="AMQ56255.1"/>
    <property type="molecule type" value="Genomic_DNA"/>
</dbReference>
<evidence type="ECO:0000256" key="1">
    <source>
        <dbReference type="SAM" id="SignalP"/>
    </source>
</evidence>
<dbReference type="RefSeq" id="WP_067545451.1">
    <property type="nucleotide sequence ID" value="NZ_CP012836.1"/>
</dbReference>
<keyword evidence="4" id="KW-1185">Reference proteome</keyword>
<dbReference type="SUPFAM" id="SSF54427">
    <property type="entry name" value="NTF2-like"/>
    <property type="match status" value="1"/>
</dbReference>
<gene>
    <name evidence="3" type="ORF">AO498_07490</name>
</gene>
<evidence type="ECO:0000259" key="2">
    <source>
        <dbReference type="Pfam" id="PF14534"/>
    </source>
</evidence>
<reference evidence="3 4" key="2">
    <citation type="journal article" date="2016" name="Genome Announc.">
        <title>Complete Genome Sequence of Algoriphagus sp. Strain M8-2, Isolated from a Brackish Lake.</title>
        <authorList>
            <person name="Muraguchi Y."/>
            <person name="Kushimoto K."/>
            <person name="Ohtsubo Y."/>
            <person name="Suzuki T."/>
            <person name="Dohra H."/>
            <person name="Kimbara K."/>
            <person name="Shintani M."/>
        </authorList>
    </citation>
    <scope>NUCLEOTIDE SEQUENCE [LARGE SCALE GENOMIC DNA]</scope>
    <source>
        <strain evidence="3 4">M8-2</strain>
    </source>
</reference>
<feature type="signal peptide" evidence="1">
    <location>
        <begin position="1"/>
        <end position="20"/>
    </location>
</feature>
<dbReference type="Gene3D" id="3.10.450.50">
    <property type="match status" value="1"/>
</dbReference>
<proteinExistence type="predicted"/>
<reference evidence="4" key="1">
    <citation type="submission" date="2015-09" db="EMBL/GenBank/DDBJ databases">
        <title>Complete sequence of Algoriphagus sp. M8-2.</title>
        <authorList>
            <person name="Shintani M."/>
        </authorList>
    </citation>
    <scope>NUCLEOTIDE SEQUENCE [LARGE SCALE GENOMIC DNA]</scope>
    <source>
        <strain evidence="4">M8-2</strain>
    </source>
</reference>